<dbReference type="InterPro" id="IPR000719">
    <property type="entry name" value="Prot_kinase_dom"/>
</dbReference>
<dbReference type="Gene3D" id="1.10.510.10">
    <property type="entry name" value="Transferase(Phosphotransferase) domain 1"/>
    <property type="match status" value="1"/>
</dbReference>
<dbReference type="Pfam" id="PF00069">
    <property type="entry name" value="Pkinase"/>
    <property type="match status" value="1"/>
</dbReference>
<evidence type="ECO:0000259" key="2">
    <source>
        <dbReference type="PROSITE" id="PS50011"/>
    </source>
</evidence>
<evidence type="ECO:0000313" key="4">
    <source>
        <dbReference type="Proteomes" id="UP001162131"/>
    </source>
</evidence>
<dbReference type="GO" id="GO:0035556">
    <property type="term" value="P:intracellular signal transduction"/>
    <property type="evidence" value="ECO:0007669"/>
    <property type="project" value="TreeGrafter"/>
</dbReference>
<dbReference type="GO" id="GO:0005524">
    <property type="term" value="F:ATP binding"/>
    <property type="evidence" value="ECO:0007669"/>
    <property type="project" value="InterPro"/>
</dbReference>
<evidence type="ECO:0000256" key="1">
    <source>
        <dbReference type="SAM" id="MobiDB-lite"/>
    </source>
</evidence>
<protein>
    <recommendedName>
        <fullName evidence="2">Protein kinase domain-containing protein</fullName>
    </recommendedName>
</protein>
<name>A0AAU9IA29_9CILI</name>
<feature type="domain" description="Protein kinase" evidence="2">
    <location>
        <begin position="157"/>
        <end position="407"/>
    </location>
</feature>
<organism evidence="3 4">
    <name type="scientific">Blepharisma stoltei</name>
    <dbReference type="NCBI Taxonomy" id="1481888"/>
    <lineage>
        <taxon>Eukaryota</taxon>
        <taxon>Sar</taxon>
        <taxon>Alveolata</taxon>
        <taxon>Ciliophora</taxon>
        <taxon>Postciliodesmatophora</taxon>
        <taxon>Heterotrichea</taxon>
        <taxon>Heterotrichida</taxon>
        <taxon>Blepharismidae</taxon>
        <taxon>Blepharisma</taxon>
    </lineage>
</organism>
<feature type="compositionally biased region" description="Polar residues" evidence="1">
    <location>
        <begin position="23"/>
        <end position="33"/>
    </location>
</feature>
<dbReference type="InterPro" id="IPR050285">
    <property type="entry name" value="STE20_Ser/Thr_kinase"/>
</dbReference>
<feature type="region of interest" description="Disordered" evidence="1">
    <location>
        <begin position="1"/>
        <end position="44"/>
    </location>
</feature>
<proteinExistence type="predicted"/>
<dbReference type="PANTHER" id="PTHR48015">
    <property type="entry name" value="SERINE/THREONINE-PROTEIN KINASE TAO"/>
    <property type="match status" value="1"/>
</dbReference>
<reference evidence="3" key="1">
    <citation type="submission" date="2021-09" db="EMBL/GenBank/DDBJ databases">
        <authorList>
            <consortium name="AG Swart"/>
            <person name="Singh M."/>
            <person name="Singh A."/>
            <person name="Seah K."/>
            <person name="Emmerich C."/>
        </authorList>
    </citation>
    <scope>NUCLEOTIDE SEQUENCE</scope>
    <source>
        <strain evidence="3">ATCC30299</strain>
    </source>
</reference>
<dbReference type="GO" id="GO:0043408">
    <property type="term" value="P:regulation of MAPK cascade"/>
    <property type="evidence" value="ECO:0007669"/>
    <property type="project" value="TreeGrafter"/>
</dbReference>
<dbReference type="GO" id="GO:0005737">
    <property type="term" value="C:cytoplasm"/>
    <property type="evidence" value="ECO:0007669"/>
    <property type="project" value="TreeGrafter"/>
</dbReference>
<accession>A0AAU9IA29</accession>
<keyword evidence="4" id="KW-1185">Reference proteome</keyword>
<dbReference type="InterPro" id="IPR011009">
    <property type="entry name" value="Kinase-like_dom_sf"/>
</dbReference>
<dbReference type="PANTHER" id="PTHR48015:SF16">
    <property type="entry name" value="SERINE_THREONINE-PROTEIN KINASE SULU"/>
    <property type="match status" value="1"/>
</dbReference>
<dbReference type="SUPFAM" id="SSF56112">
    <property type="entry name" value="Protein kinase-like (PK-like)"/>
    <property type="match status" value="1"/>
</dbReference>
<comment type="caution">
    <text evidence="3">The sequence shown here is derived from an EMBL/GenBank/DDBJ whole genome shotgun (WGS) entry which is preliminary data.</text>
</comment>
<dbReference type="EMBL" id="CAJZBQ010000002">
    <property type="protein sequence ID" value="CAG9310192.1"/>
    <property type="molecule type" value="Genomic_DNA"/>
</dbReference>
<dbReference type="AlphaFoldDB" id="A0AAU9IA29"/>
<evidence type="ECO:0000313" key="3">
    <source>
        <dbReference type="EMBL" id="CAG9310192.1"/>
    </source>
</evidence>
<dbReference type="Proteomes" id="UP001162131">
    <property type="component" value="Unassembled WGS sequence"/>
</dbReference>
<dbReference type="GO" id="GO:0004674">
    <property type="term" value="F:protein serine/threonine kinase activity"/>
    <property type="evidence" value="ECO:0007669"/>
    <property type="project" value="TreeGrafter"/>
</dbReference>
<gene>
    <name evidence="3" type="ORF">BSTOLATCC_MIC1050</name>
</gene>
<dbReference type="PROSITE" id="PS50011">
    <property type="entry name" value="PROTEIN_KINASE_DOM"/>
    <property type="match status" value="1"/>
</dbReference>
<feature type="compositionally biased region" description="Polar residues" evidence="1">
    <location>
        <begin position="1"/>
        <end position="15"/>
    </location>
</feature>
<sequence>MRSKQLPTLKTSRSQPELRRDSLSPQSDKNSLSPRHDPFLSLSRNGSAKLLPVCPSSLRIPGSTQRSPRNSPDVFTFTSKHLLPPLNPRREPQTCPTRKVELPFSRPTKNMKRLNTPCFGSSGSESAESGSTMLTIDELSSPTFENLAVSDDPEVIYQLAEKISEGSCGPVYKALHKSTRARVAIKILQLNSDDLVSAHKDMAVLQQFRNFNIVECLGSYIKNNDLWIVMEYFDADTVRDLLKLMKNPFDEIKIAAICRQILRAIDYLHDNRVVHGNLEGKNVLIDRKGTVKLRDAMLSAILQKWFPKQAAISPYWMPPETIIKQSFYKSSDIWSLGVTAIEMAEGSAPYSALPSERAVASIRRRPAQSLTEPHRWSDVFNDFISKCLVIEPNQRATAKELLIHPFIAGAKGPELLRELSANFQGKDKKRKDFLSFKEEDCNECDEEENMESVFTKLVKHTKLIKEFKLHSQRSPKTSRFLKSQLPFQGSVLSSQRNNNKFDSSKMSENELLKIADR</sequence>